<dbReference type="PANTHER" id="PTHR22911:SF76">
    <property type="entry name" value="EAMA DOMAIN-CONTAINING PROTEIN"/>
    <property type="match status" value="1"/>
</dbReference>
<reference evidence="4 5" key="1">
    <citation type="submission" date="2018-03" db="EMBL/GenBank/DDBJ databases">
        <title>The ancient ancestry and fast evolution of plastids.</title>
        <authorList>
            <person name="Moore K.R."/>
            <person name="Magnabosco C."/>
            <person name="Momper L."/>
            <person name="Gold D.A."/>
            <person name="Bosak T."/>
            <person name="Fournier G.P."/>
        </authorList>
    </citation>
    <scope>NUCLEOTIDE SEQUENCE [LARGE SCALE GENOMIC DNA]</scope>
    <source>
        <strain evidence="4 5">CCALA 016</strain>
    </source>
</reference>
<dbReference type="PANTHER" id="PTHR22911">
    <property type="entry name" value="ACYL-MALONYL CONDENSING ENZYME-RELATED"/>
    <property type="match status" value="1"/>
</dbReference>
<organism evidence="4 5">
    <name type="scientific">Aphanothece hegewaldii CCALA 016</name>
    <dbReference type="NCBI Taxonomy" id="2107694"/>
    <lineage>
        <taxon>Bacteria</taxon>
        <taxon>Bacillati</taxon>
        <taxon>Cyanobacteriota</taxon>
        <taxon>Cyanophyceae</taxon>
        <taxon>Oscillatoriophycideae</taxon>
        <taxon>Chroococcales</taxon>
        <taxon>Aphanothecaceae</taxon>
        <taxon>Aphanothece</taxon>
    </lineage>
</organism>
<proteinExistence type="inferred from homology"/>
<sequence>MKTPSVWQVGSILIIGVLAIATTAIFIRLATDTAGIKGVGFSLFLAASRLIIAAVILLPTWNSLKQQKIPINAYYYAIAAGLTLALHFAAWITSLSYTSIAASTVLVTTNPIWISILSWIWFKEKITKTTILGILIAFLGGVLVAFGDNTASSNYSNPLLGNFLALIGAVIVSFYFLLGREAQRKGLSTKHYITVAYSAAAIVLFPLPFLFGTSYTGYPNEVYLYVFLMAIFSQLIGHTSFNWAIRWISPILVTLAILFEPIGASFFGYLIFGEIPSNIVLLGGLVLLVGVAIAVIGTKHQP</sequence>
<feature type="domain" description="EamA" evidence="3">
    <location>
        <begin position="160"/>
        <end position="295"/>
    </location>
</feature>
<reference evidence="4 5" key="2">
    <citation type="submission" date="2018-03" db="EMBL/GenBank/DDBJ databases">
        <authorList>
            <person name="Keele B.F."/>
        </authorList>
    </citation>
    <scope>NUCLEOTIDE SEQUENCE [LARGE SCALE GENOMIC DNA]</scope>
    <source>
        <strain evidence="4 5">CCALA 016</strain>
    </source>
</reference>
<dbReference type="SUPFAM" id="SSF103481">
    <property type="entry name" value="Multidrug resistance efflux transporter EmrE"/>
    <property type="match status" value="2"/>
</dbReference>
<feature type="transmembrane region" description="Helical" evidence="2">
    <location>
        <begin position="39"/>
        <end position="61"/>
    </location>
</feature>
<feature type="transmembrane region" description="Helical" evidence="2">
    <location>
        <begin position="278"/>
        <end position="297"/>
    </location>
</feature>
<dbReference type="InterPro" id="IPR037185">
    <property type="entry name" value="EmrE-like"/>
</dbReference>
<gene>
    <name evidence="4" type="ORF">C7H19_16830</name>
</gene>
<keyword evidence="5" id="KW-1185">Reference proteome</keyword>
<feature type="transmembrane region" description="Helical" evidence="2">
    <location>
        <begin position="251"/>
        <end position="272"/>
    </location>
</feature>
<evidence type="ECO:0000313" key="5">
    <source>
        <dbReference type="Proteomes" id="UP000239001"/>
    </source>
</evidence>
<keyword evidence="2" id="KW-0472">Membrane</keyword>
<protein>
    <submittedName>
        <fullName evidence="4">EamA family transporter</fullName>
    </submittedName>
</protein>
<dbReference type="RefSeq" id="WP_106458084.1">
    <property type="nucleotide sequence ID" value="NZ_PXOH01000020.1"/>
</dbReference>
<evidence type="ECO:0000256" key="2">
    <source>
        <dbReference type="SAM" id="Phobius"/>
    </source>
</evidence>
<feature type="domain" description="EamA" evidence="3">
    <location>
        <begin position="13"/>
        <end position="144"/>
    </location>
</feature>
<feature type="transmembrane region" description="Helical" evidence="2">
    <location>
        <begin position="7"/>
        <end position="27"/>
    </location>
</feature>
<feature type="transmembrane region" description="Helical" evidence="2">
    <location>
        <begin position="223"/>
        <end position="244"/>
    </location>
</feature>
<feature type="transmembrane region" description="Helical" evidence="2">
    <location>
        <begin position="191"/>
        <end position="211"/>
    </location>
</feature>
<feature type="transmembrane region" description="Helical" evidence="2">
    <location>
        <begin position="100"/>
        <end position="122"/>
    </location>
</feature>
<name>A0A2T1LUY9_9CHRO</name>
<dbReference type="Proteomes" id="UP000239001">
    <property type="component" value="Unassembled WGS sequence"/>
</dbReference>
<accession>A0A2T1LUY9</accession>
<evidence type="ECO:0000256" key="1">
    <source>
        <dbReference type="ARBA" id="ARBA00007362"/>
    </source>
</evidence>
<keyword evidence="2" id="KW-1133">Transmembrane helix</keyword>
<comment type="caution">
    <text evidence="4">The sequence shown here is derived from an EMBL/GenBank/DDBJ whole genome shotgun (WGS) entry which is preliminary data.</text>
</comment>
<evidence type="ECO:0000259" key="3">
    <source>
        <dbReference type="Pfam" id="PF00892"/>
    </source>
</evidence>
<dbReference type="AlphaFoldDB" id="A0A2T1LUY9"/>
<keyword evidence="2" id="KW-0812">Transmembrane</keyword>
<feature type="transmembrane region" description="Helical" evidence="2">
    <location>
        <begin position="129"/>
        <end position="147"/>
    </location>
</feature>
<feature type="transmembrane region" description="Helical" evidence="2">
    <location>
        <begin position="159"/>
        <end position="179"/>
    </location>
</feature>
<comment type="similarity">
    <text evidence="1">Belongs to the EamA transporter family.</text>
</comment>
<dbReference type="GO" id="GO:0016020">
    <property type="term" value="C:membrane"/>
    <property type="evidence" value="ECO:0007669"/>
    <property type="project" value="InterPro"/>
</dbReference>
<dbReference type="Gene3D" id="1.10.3730.20">
    <property type="match status" value="1"/>
</dbReference>
<evidence type="ECO:0000313" key="4">
    <source>
        <dbReference type="EMBL" id="PSF35444.1"/>
    </source>
</evidence>
<feature type="transmembrane region" description="Helical" evidence="2">
    <location>
        <begin position="73"/>
        <end position="94"/>
    </location>
</feature>
<dbReference type="OrthoDB" id="9790852at2"/>
<dbReference type="EMBL" id="PXOH01000020">
    <property type="protein sequence ID" value="PSF35444.1"/>
    <property type="molecule type" value="Genomic_DNA"/>
</dbReference>
<dbReference type="Pfam" id="PF00892">
    <property type="entry name" value="EamA"/>
    <property type="match status" value="2"/>
</dbReference>
<dbReference type="InterPro" id="IPR000620">
    <property type="entry name" value="EamA_dom"/>
</dbReference>